<dbReference type="EMBL" id="FTRV01000011">
    <property type="protein sequence ID" value="SPM28652.1"/>
    <property type="molecule type" value="Genomic_DNA"/>
</dbReference>
<proteinExistence type="inferred from homology"/>
<dbReference type="STRING" id="1841859.GCA_900157385_02135"/>
<evidence type="ECO:0000256" key="3">
    <source>
        <dbReference type="RuleBase" id="RU000363"/>
    </source>
</evidence>
<dbReference type="PANTHER" id="PTHR43391">
    <property type="entry name" value="RETINOL DEHYDROGENASE-RELATED"/>
    <property type="match status" value="1"/>
</dbReference>
<sequence>VTRTVEISGAVAVITGGASGIGRATALALARAGADVVVGDIHQQRMDETVAAIGEFGRRALAVRCDVTSDADVDGLARVVLSEFGKVDIVMNNAGVALLGPPERVPMADWQRLFDINVFGVVRGIRAFVPILLEQGHGWIINTASIAGLYAHGYDNIPYIGAKHAVVGITEGLYLYLRPKGIGVSVLCPELVATNIGESARMIGIDDPRWINFPPHLLRPIQPDAAAERVVAAIRQERFLILTHPENEEWVVNHGRDVEGFLAAYLPMLYEGRDPSGLPVAES</sequence>
<protein>
    <submittedName>
        <fullName evidence="5">NADP-dependent 3-hydroxy acid dehydrogenase YdfG</fullName>
    </submittedName>
</protein>
<name>A0A2U3NAZ1_9MYCO</name>
<dbReference type="SMART" id="SM00822">
    <property type="entry name" value="PKS_KR"/>
    <property type="match status" value="1"/>
</dbReference>
<evidence type="ECO:0000256" key="2">
    <source>
        <dbReference type="ARBA" id="ARBA00023002"/>
    </source>
</evidence>
<evidence type="ECO:0000313" key="5">
    <source>
        <dbReference type="EMBL" id="SPM28652.1"/>
    </source>
</evidence>
<dbReference type="FunFam" id="3.40.50.720:FF:000084">
    <property type="entry name" value="Short-chain dehydrogenase reductase"/>
    <property type="match status" value="1"/>
</dbReference>
<reference evidence="5 6" key="1">
    <citation type="submission" date="2017-01" db="EMBL/GenBank/DDBJ databases">
        <authorList>
            <consortium name="Urmite Genomes"/>
        </authorList>
    </citation>
    <scope>NUCLEOTIDE SEQUENCE [LARGE SCALE GENOMIC DNA]</scope>
    <source>
        <strain evidence="5 6">AB308</strain>
    </source>
</reference>
<evidence type="ECO:0000256" key="1">
    <source>
        <dbReference type="ARBA" id="ARBA00006484"/>
    </source>
</evidence>
<dbReference type="Proteomes" id="UP000241595">
    <property type="component" value="Unassembled WGS sequence"/>
</dbReference>
<dbReference type="InterPro" id="IPR057326">
    <property type="entry name" value="KR_dom"/>
</dbReference>
<dbReference type="CDD" id="cd05233">
    <property type="entry name" value="SDR_c"/>
    <property type="match status" value="1"/>
</dbReference>
<feature type="domain" description="Ketoreductase" evidence="4">
    <location>
        <begin position="10"/>
        <end position="195"/>
    </location>
</feature>
<evidence type="ECO:0000313" key="6">
    <source>
        <dbReference type="Proteomes" id="UP000241595"/>
    </source>
</evidence>
<dbReference type="AlphaFoldDB" id="A0A2U3NAZ1"/>
<dbReference type="InterPro" id="IPR036291">
    <property type="entry name" value="NAD(P)-bd_dom_sf"/>
</dbReference>
<dbReference type="PRINTS" id="PR00080">
    <property type="entry name" value="SDRFAMILY"/>
</dbReference>
<feature type="non-terminal residue" evidence="5">
    <location>
        <position position="1"/>
    </location>
</feature>
<comment type="similarity">
    <text evidence="1 3">Belongs to the short-chain dehydrogenases/reductases (SDR) family.</text>
</comment>
<gene>
    <name evidence="5" type="ORF">MTAB308_2139</name>
</gene>
<organism evidence="5 6">
    <name type="scientific">Mycobacterium terramassiliense</name>
    <dbReference type="NCBI Taxonomy" id="1841859"/>
    <lineage>
        <taxon>Bacteria</taxon>
        <taxon>Bacillati</taxon>
        <taxon>Actinomycetota</taxon>
        <taxon>Actinomycetes</taxon>
        <taxon>Mycobacteriales</taxon>
        <taxon>Mycobacteriaceae</taxon>
        <taxon>Mycobacterium</taxon>
    </lineage>
</organism>
<dbReference type="Gene3D" id="3.40.50.720">
    <property type="entry name" value="NAD(P)-binding Rossmann-like Domain"/>
    <property type="match status" value="1"/>
</dbReference>
<dbReference type="Pfam" id="PF00106">
    <property type="entry name" value="adh_short"/>
    <property type="match status" value="1"/>
</dbReference>
<accession>A0A2U3NAZ1</accession>
<evidence type="ECO:0000259" key="4">
    <source>
        <dbReference type="SMART" id="SM00822"/>
    </source>
</evidence>
<dbReference type="PRINTS" id="PR00081">
    <property type="entry name" value="GDHRDH"/>
</dbReference>
<dbReference type="InterPro" id="IPR002347">
    <property type="entry name" value="SDR_fam"/>
</dbReference>
<keyword evidence="6" id="KW-1185">Reference proteome</keyword>
<dbReference type="PANTHER" id="PTHR43391:SF26">
    <property type="entry name" value="BLL7251 PROTEIN"/>
    <property type="match status" value="1"/>
</dbReference>
<dbReference type="GO" id="GO:0016491">
    <property type="term" value="F:oxidoreductase activity"/>
    <property type="evidence" value="ECO:0007669"/>
    <property type="project" value="UniProtKB-KW"/>
</dbReference>
<keyword evidence="2" id="KW-0560">Oxidoreductase</keyword>
<dbReference type="SUPFAM" id="SSF51735">
    <property type="entry name" value="NAD(P)-binding Rossmann-fold domains"/>
    <property type="match status" value="1"/>
</dbReference>